<dbReference type="Pfam" id="PF02687">
    <property type="entry name" value="FtsX"/>
    <property type="match status" value="2"/>
</dbReference>
<evidence type="ECO:0000256" key="1">
    <source>
        <dbReference type="ARBA" id="ARBA00004651"/>
    </source>
</evidence>
<feature type="domain" description="ABC3 transporter permease C-terminal" evidence="7">
    <location>
        <begin position="760"/>
        <end position="873"/>
    </location>
</feature>
<dbReference type="RefSeq" id="WP_038675948.1">
    <property type="nucleotide sequence ID" value="NZ_BJMC01000016.1"/>
</dbReference>
<gene>
    <name evidence="8" type="ORF">KR76_00850</name>
</gene>
<dbReference type="GeneID" id="96607549"/>
<dbReference type="OrthoDB" id="3405625at2"/>
<evidence type="ECO:0000256" key="3">
    <source>
        <dbReference type="ARBA" id="ARBA00022692"/>
    </source>
</evidence>
<dbReference type="InterPro" id="IPR050250">
    <property type="entry name" value="Macrolide_Exporter_MacB"/>
</dbReference>
<evidence type="ECO:0000259" key="7">
    <source>
        <dbReference type="Pfam" id="PF02687"/>
    </source>
</evidence>
<dbReference type="PANTHER" id="PTHR30572:SF4">
    <property type="entry name" value="ABC TRANSPORTER PERMEASE YTRF"/>
    <property type="match status" value="1"/>
</dbReference>
<evidence type="ECO:0000313" key="9">
    <source>
        <dbReference type="Proteomes" id="UP000030300"/>
    </source>
</evidence>
<dbReference type="PANTHER" id="PTHR30572">
    <property type="entry name" value="MEMBRANE COMPONENT OF TRANSPORTER-RELATED"/>
    <property type="match status" value="1"/>
</dbReference>
<reference evidence="8 9" key="1">
    <citation type="journal article" date="2015" name="Genome Announc.">
        <title>Complete Genome Sequence of Steroid-Transforming Nocardioides simplex VKM Ac-2033D.</title>
        <authorList>
            <person name="Shtratnikova V.Y."/>
            <person name="Schelkunov M.I."/>
            <person name="Pekov Y.A."/>
            <person name="Fokina V.V."/>
            <person name="Logacheva M.D."/>
            <person name="Sokolov S.L."/>
            <person name="Bragin E.Y."/>
            <person name="Ashapkin V.V."/>
            <person name="Donova M.V."/>
        </authorList>
    </citation>
    <scope>NUCLEOTIDE SEQUENCE [LARGE SCALE GENOMIC DNA]</scope>
    <source>
        <strain evidence="8 9">VKM Ac-2033D</strain>
    </source>
</reference>
<keyword evidence="2" id="KW-1003">Cell membrane</keyword>
<dbReference type="eggNOG" id="COG0577">
    <property type="taxonomic scope" value="Bacteria"/>
</dbReference>
<dbReference type="Proteomes" id="UP000030300">
    <property type="component" value="Chromosome"/>
</dbReference>
<organism evidence="8 9">
    <name type="scientific">Nocardioides simplex</name>
    <name type="common">Arthrobacter simplex</name>
    <dbReference type="NCBI Taxonomy" id="2045"/>
    <lineage>
        <taxon>Bacteria</taxon>
        <taxon>Bacillati</taxon>
        <taxon>Actinomycetota</taxon>
        <taxon>Actinomycetes</taxon>
        <taxon>Propionibacteriales</taxon>
        <taxon>Nocardioidaceae</taxon>
        <taxon>Pimelobacter</taxon>
    </lineage>
</organism>
<keyword evidence="5" id="KW-0472">Membrane</keyword>
<dbReference type="InterPro" id="IPR003838">
    <property type="entry name" value="ABC3_permease_C"/>
</dbReference>
<evidence type="ECO:0000256" key="5">
    <source>
        <dbReference type="ARBA" id="ARBA00023136"/>
    </source>
</evidence>
<name>A0A0A1DER8_NOCSI</name>
<evidence type="ECO:0000256" key="4">
    <source>
        <dbReference type="ARBA" id="ARBA00022989"/>
    </source>
</evidence>
<evidence type="ECO:0000256" key="2">
    <source>
        <dbReference type="ARBA" id="ARBA00022475"/>
    </source>
</evidence>
<dbReference type="EMBL" id="CP009896">
    <property type="protein sequence ID" value="AIY15684.1"/>
    <property type="molecule type" value="Genomic_DNA"/>
</dbReference>
<keyword evidence="9" id="KW-1185">Reference proteome</keyword>
<dbReference type="GO" id="GO:0022857">
    <property type="term" value="F:transmembrane transporter activity"/>
    <property type="evidence" value="ECO:0007669"/>
    <property type="project" value="TreeGrafter"/>
</dbReference>
<dbReference type="AlphaFoldDB" id="A0A0A1DER8"/>
<dbReference type="GO" id="GO:0005886">
    <property type="term" value="C:plasma membrane"/>
    <property type="evidence" value="ECO:0007669"/>
    <property type="project" value="UniProtKB-SubCell"/>
</dbReference>
<feature type="domain" description="ABC3 transporter permease C-terminal" evidence="7">
    <location>
        <begin position="292"/>
        <end position="410"/>
    </location>
</feature>
<comment type="subcellular location">
    <subcellularLocation>
        <location evidence="1">Cell membrane</location>
        <topology evidence="1">Multi-pass membrane protein</topology>
    </subcellularLocation>
</comment>
<dbReference type="STRING" id="2045.KR76_00850"/>
<keyword evidence="4" id="KW-1133">Transmembrane helix</keyword>
<protein>
    <submittedName>
        <fullName evidence="8">Putative ABC transporter integral membrane protein</fullName>
    </submittedName>
</protein>
<comment type="similarity">
    <text evidence="6">Belongs to the ABC-4 integral membrane protein family.</text>
</comment>
<dbReference type="HOGENOM" id="CLU_013247_0_0_11"/>
<sequence>MSGGTTSSRLGGWRVALRLARREAWRRKAQTALMLLLICLPVMAVSAATVVWRTSDVSSAESVTRRMGAAAAVLTPQQTRDVAQKFDPDDGTAWGAENEPPATEAEIRTVLGDRPLLPVRRDSADYRTTHGIAGTNLLVADLRQPLAAGLFRLDDGRFPRSVDEVVVNQAVADRGPGLGDTLVLERRAPDGTKVPIELRVVGVGDYADSRTRAWAAVLPGALGEPTADDGPPQLLVGGGPVTWSDVRALNALGVIVASRQVLTDPPPESALAPDMRGGDEGDDTALTVLGLVVAMVLLEVVLLAGPAFAVRARAQAHTLALVAASGGTPAQARRTVLASGVVVGLVGGVLGVGLGIAGSTLAVPIAQRLDAAWFGPFEVPWALVALVAGFGFLSALLAAVVPAFAASRQDVVAVLAGRRGEGRPSRRSPVVGLVLIGLGVAGSVAGSRPGGGSSALLVGGSAIVSVVGMIFLVPVVVAAVARLAARLPLPLRFAARDAARHRMRTVPAIAAVGATVAGVIALGIAVTSQAASDEQGYSPMLPIGNGAVSLPTDATPGQVDEVEEILRKGLPDAPRERVTGVVMDGADHSLDIGLAHGDQRVMTSYWGILGTSFLVADELPGYLGTRPDDRAAADRVLADGGIVVLRNRSEKALPADRLTVEVGEVPFEGGEIAHLRHADLPAAAARVPERSSPVAAVLSPEAAALLRLPTATTAIAVRPTIEKGALKNVNEQLAASTANVELQVERGYQPEAATRIIKIVLAVLGGILMLGGTLTATFLALSDARPDFATMAAVGARPRTRRGVAASYALVVGLVGALLGAPIGFIPGVAISRPLTYDDVTSSTLLAIPWPLLGAVVVGLPLLTALIVGLAARSRLPLVARLD</sequence>
<evidence type="ECO:0000313" key="8">
    <source>
        <dbReference type="EMBL" id="AIY15684.1"/>
    </source>
</evidence>
<evidence type="ECO:0000256" key="6">
    <source>
        <dbReference type="ARBA" id="ARBA00038076"/>
    </source>
</evidence>
<dbReference type="KEGG" id="psim:KR76_00850"/>
<proteinExistence type="inferred from homology"/>
<keyword evidence="3" id="KW-0812">Transmembrane</keyword>
<accession>A0A0A1DER8</accession>